<keyword evidence="3 5" id="KW-1133">Transmembrane helix</keyword>
<gene>
    <name evidence="7" type="ORF">PANT1444_LOCUS5620</name>
</gene>
<dbReference type="SUPFAM" id="SSF144091">
    <property type="entry name" value="Rhomboid-like"/>
    <property type="match status" value="1"/>
</dbReference>
<keyword evidence="2 5" id="KW-0812">Transmembrane</keyword>
<dbReference type="InterPro" id="IPR035952">
    <property type="entry name" value="Rhomboid-like_sf"/>
</dbReference>
<evidence type="ECO:0000313" key="7">
    <source>
        <dbReference type="EMBL" id="CAD8478315.1"/>
    </source>
</evidence>
<evidence type="ECO:0000256" key="5">
    <source>
        <dbReference type="SAM" id="Phobius"/>
    </source>
</evidence>
<dbReference type="PANTHER" id="PTHR43066">
    <property type="entry name" value="RHOMBOID-RELATED PROTEIN"/>
    <property type="match status" value="1"/>
</dbReference>
<dbReference type="AlphaFoldDB" id="A0A7S0HF46"/>
<dbReference type="EMBL" id="HBEP01009999">
    <property type="protein sequence ID" value="CAD8478315.1"/>
    <property type="molecule type" value="Transcribed_RNA"/>
</dbReference>
<dbReference type="Gene3D" id="1.20.1540.10">
    <property type="entry name" value="Rhomboid-like"/>
    <property type="match status" value="1"/>
</dbReference>
<dbReference type="Pfam" id="PF01694">
    <property type="entry name" value="Rhomboid"/>
    <property type="match status" value="1"/>
</dbReference>
<evidence type="ECO:0000256" key="4">
    <source>
        <dbReference type="ARBA" id="ARBA00023136"/>
    </source>
</evidence>
<accession>A0A7S0HF46</accession>
<feature type="transmembrane region" description="Helical" evidence="5">
    <location>
        <begin position="29"/>
        <end position="50"/>
    </location>
</feature>
<keyword evidence="4 5" id="KW-0472">Membrane</keyword>
<reference evidence="7" key="1">
    <citation type="submission" date="2021-01" db="EMBL/GenBank/DDBJ databases">
        <authorList>
            <person name="Corre E."/>
            <person name="Pelletier E."/>
            <person name="Niang G."/>
            <person name="Scheremetjew M."/>
            <person name="Finn R."/>
            <person name="Kale V."/>
            <person name="Holt S."/>
            <person name="Cochrane G."/>
            <person name="Meng A."/>
            <person name="Brown T."/>
            <person name="Cohen L."/>
        </authorList>
    </citation>
    <scope>NUCLEOTIDE SEQUENCE</scope>
    <source>
        <strain evidence="7">CCMP1374</strain>
    </source>
</reference>
<dbReference type="GO" id="GO:0016020">
    <property type="term" value="C:membrane"/>
    <property type="evidence" value="ECO:0007669"/>
    <property type="project" value="UniProtKB-SubCell"/>
</dbReference>
<sequence length="126" mass="12697">MGWAGLVLSYAFCGVAANMASLLLLPASTVSLGASGAVFGLFAVSVLARLSWRDLDWRKVVEVAVLGQFAFGQVIKEAQVAAGGGVAGINHVAHLSGAAAGVLLVTAARGLMSTMEGKEKGPAGKQ</sequence>
<evidence type="ECO:0000259" key="6">
    <source>
        <dbReference type="Pfam" id="PF01694"/>
    </source>
</evidence>
<protein>
    <recommendedName>
        <fullName evidence="6">Peptidase S54 rhomboid domain-containing protein</fullName>
    </recommendedName>
</protein>
<evidence type="ECO:0000256" key="1">
    <source>
        <dbReference type="ARBA" id="ARBA00004141"/>
    </source>
</evidence>
<evidence type="ECO:0000256" key="2">
    <source>
        <dbReference type="ARBA" id="ARBA00022692"/>
    </source>
</evidence>
<name>A0A7S0HF46_9EUKA</name>
<proteinExistence type="predicted"/>
<dbReference type="InterPro" id="IPR022764">
    <property type="entry name" value="Peptidase_S54_rhomboid_dom"/>
</dbReference>
<evidence type="ECO:0000256" key="3">
    <source>
        <dbReference type="ARBA" id="ARBA00022989"/>
    </source>
</evidence>
<dbReference type="PANTHER" id="PTHR43066:SF5">
    <property type="entry name" value="RHOMBOID-LIKE PROTEIN 11, CHLOROPLASTIC-RELATED"/>
    <property type="match status" value="1"/>
</dbReference>
<feature type="domain" description="Peptidase S54 rhomboid" evidence="6">
    <location>
        <begin position="1"/>
        <end position="106"/>
    </location>
</feature>
<comment type="subcellular location">
    <subcellularLocation>
        <location evidence="1">Membrane</location>
        <topology evidence="1">Multi-pass membrane protein</topology>
    </subcellularLocation>
</comment>
<dbReference type="GO" id="GO:0004252">
    <property type="term" value="F:serine-type endopeptidase activity"/>
    <property type="evidence" value="ECO:0007669"/>
    <property type="project" value="InterPro"/>
</dbReference>
<organism evidence="7">
    <name type="scientific">Phaeocystis antarctica</name>
    <dbReference type="NCBI Taxonomy" id="33657"/>
    <lineage>
        <taxon>Eukaryota</taxon>
        <taxon>Haptista</taxon>
        <taxon>Haptophyta</taxon>
        <taxon>Prymnesiophyceae</taxon>
        <taxon>Phaeocystales</taxon>
        <taxon>Phaeocystaceae</taxon>
        <taxon>Phaeocystis</taxon>
    </lineage>
</organism>